<organism evidence="2 3">
    <name type="scientific">Trichostrongylus colubriformis</name>
    <name type="common">Black scour worm</name>
    <dbReference type="NCBI Taxonomy" id="6319"/>
    <lineage>
        <taxon>Eukaryota</taxon>
        <taxon>Metazoa</taxon>
        <taxon>Ecdysozoa</taxon>
        <taxon>Nematoda</taxon>
        <taxon>Chromadorea</taxon>
        <taxon>Rhabditida</taxon>
        <taxon>Rhabditina</taxon>
        <taxon>Rhabditomorpha</taxon>
        <taxon>Strongyloidea</taxon>
        <taxon>Trichostrongylidae</taxon>
        <taxon>Trichostrongylus</taxon>
    </lineage>
</organism>
<accession>A0AAN8IQ90</accession>
<evidence type="ECO:0000313" key="2">
    <source>
        <dbReference type="EMBL" id="KAK5981811.1"/>
    </source>
</evidence>
<comment type="caution">
    <text evidence="2">The sequence shown here is derived from an EMBL/GenBank/DDBJ whole genome shotgun (WGS) entry which is preliminary data.</text>
</comment>
<protein>
    <submittedName>
        <fullName evidence="2">Uncharacterized protein</fullName>
    </submittedName>
</protein>
<feature type="compositionally biased region" description="Basic and acidic residues" evidence="1">
    <location>
        <begin position="64"/>
        <end position="76"/>
    </location>
</feature>
<evidence type="ECO:0000256" key="1">
    <source>
        <dbReference type="SAM" id="MobiDB-lite"/>
    </source>
</evidence>
<evidence type="ECO:0000313" key="3">
    <source>
        <dbReference type="Proteomes" id="UP001331761"/>
    </source>
</evidence>
<name>A0AAN8IQ90_TRICO</name>
<gene>
    <name evidence="2" type="ORF">GCK32_000336</name>
</gene>
<dbReference type="Proteomes" id="UP001331761">
    <property type="component" value="Unassembled WGS sequence"/>
</dbReference>
<dbReference type="EMBL" id="WIXE01005871">
    <property type="protein sequence ID" value="KAK5981811.1"/>
    <property type="molecule type" value="Genomic_DNA"/>
</dbReference>
<reference evidence="2 3" key="1">
    <citation type="submission" date="2019-10" db="EMBL/GenBank/DDBJ databases">
        <title>Assembly and Annotation for the nematode Trichostrongylus colubriformis.</title>
        <authorList>
            <person name="Martin J."/>
        </authorList>
    </citation>
    <scope>NUCLEOTIDE SEQUENCE [LARGE SCALE GENOMIC DNA]</scope>
    <source>
        <strain evidence="2">G859</strain>
        <tissue evidence="2">Whole worm</tissue>
    </source>
</reference>
<dbReference type="AlphaFoldDB" id="A0AAN8IQ90"/>
<feature type="region of interest" description="Disordered" evidence="1">
    <location>
        <begin position="62"/>
        <end position="100"/>
    </location>
</feature>
<proteinExistence type="predicted"/>
<keyword evidence="3" id="KW-1185">Reference proteome</keyword>
<sequence length="100" mass="11403">MICIFHGEGIQSFTLSAIALDVLRLIGMTGPPYEEFDKMVDKRAPSDKLDKWAEEMISQVLRTTRHEEDDKDKEPTVDPTDAPKCLSPEAKLRLMNRNAR</sequence>